<dbReference type="Pfam" id="PF02023">
    <property type="entry name" value="SCAN"/>
    <property type="match status" value="1"/>
</dbReference>
<dbReference type="PANTHER" id="PTHR46888">
    <property type="entry name" value="ZINC KNUCKLE DOMAINCONTAINING PROTEIN-RELATED"/>
    <property type="match status" value="1"/>
</dbReference>
<dbReference type="InterPro" id="IPR003309">
    <property type="entry name" value="SCAN_dom"/>
</dbReference>
<dbReference type="SUPFAM" id="SSF47353">
    <property type="entry name" value="Retrovirus capsid dimerization domain-like"/>
    <property type="match status" value="1"/>
</dbReference>
<gene>
    <name evidence="3" type="ORF">HPB52_008137</name>
</gene>
<dbReference type="VEuPathDB" id="VectorBase:RSAN_051451"/>
<reference evidence="3" key="2">
    <citation type="submission" date="2021-09" db="EMBL/GenBank/DDBJ databases">
        <authorList>
            <person name="Jia N."/>
            <person name="Wang J."/>
            <person name="Shi W."/>
            <person name="Du L."/>
            <person name="Sun Y."/>
            <person name="Zhan W."/>
            <person name="Jiang J."/>
            <person name="Wang Q."/>
            <person name="Zhang B."/>
            <person name="Ji P."/>
            <person name="Sakyi L.B."/>
            <person name="Cui X."/>
            <person name="Yuan T."/>
            <person name="Jiang B."/>
            <person name="Yang W."/>
            <person name="Lam T.T.-Y."/>
            <person name="Chang Q."/>
            <person name="Ding S."/>
            <person name="Wang X."/>
            <person name="Zhu J."/>
            <person name="Ruan X."/>
            <person name="Zhao L."/>
            <person name="Wei J."/>
            <person name="Que T."/>
            <person name="Du C."/>
            <person name="Cheng J."/>
            <person name="Dai P."/>
            <person name="Han X."/>
            <person name="Huang E."/>
            <person name="Gao Y."/>
            <person name="Liu J."/>
            <person name="Shao H."/>
            <person name="Ye R."/>
            <person name="Li L."/>
            <person name="Wei W."/>
            <person name="Wang X."/>
            <person name="Wang C."/>
            <person name="Huo Q."/>
            <person name="Li W."/>
            <person name="Guo W."/>
            <person name="Chen H."/>
            <person name="Chen S."/>
            <person name="Zhou L."/>
            <person name="Zhou L."/>
            <person name="Ni X."/>
            <person name="Tian J."/>
            <person name="Zhou Y."/>
            <person name="Sheng Y."/>
            <person name="Liu T."/>
            <person name="Pan Y."/>
            <person name="Xia L."/>
            <person name="Li J."/>
            <person name="Zhao F."/>
            <person name="Cao W."/>
        </authorList>
    </citation>
    <scope>NUCLEOTIDE SEQUENCE</scope>
    <source>
        <strain evidence="3">Rsan-2018</strain>
        <tissue evidence="3">Larvae</tissue>
    </source>
</reference>
<reference evidence="3" key="1">
    <citation type="journal article" date="2020" name="Cell">
        <title>Large-Scale Comparative Analyses of Tick Genomes Elucidate Their Genetic Diversity and Vector Capacities.</title>
        <authorList>
            <consortium name="Tick Genome and Microbiome Consortium (TIGMIC)"/>
            <person name="Jia N."/>
            <person name="Wang J."/>
            <person name="Shi W."/>
            <person name="Du L."/>
            <person name="Sun Y."/>
            <person name="Zhan W."/>
            <person name="Jiang J.F."/>
            <person name="Wang Q."/>
            <person name="Zhang B."/>
            <person name="Ji P."/>
            <person name="Bell-Sakyi L."/>
            <person name="Cui X.M."/>
            <person name="Yuan T.T."/>
            <person name="Jiang B.G."/>
            <person name="Yang W.F."/>
            <person name="Lam T.T."/>
            <person name="Chang Q.C."/>
            <person name="Ding S.J."/>
            <person name="Wang X.J."/>
            <person name="Zhu J.G."/>
            <person name="Ruan X.D."/>
            <person name="Zhao L."/>
            <person name="Wei J.T."/>
            <person name="Ye R.Z."/>
            <person name="Que T.C."/>
            <person name="Du C.H."/>
            <person name="Zhou Y.H."/>
            <person name="Cheng J.X."/>
            <person name="Dai P.F."/>
            <person name="Guo W.B."/>
            <person name="Han X.H."/>
            <person name="Huang E.J."/>
            <person name="Li L.F."/>
            <person name="Wei W."/>
            <person name="Gao Y.C."/>
            <person name="Liu J.Z."/>
            <person name="Shao H.Z."/>
            <person name="Wang X."/>
            <person name="Wang C.C."/>
            <person name="Yang T.C."/>
            <person name="Huo Q.B."/>
            <person name="Li W."/>
            <person name="Chen H.Y."/>
            <person name="Chen S.E."/>
            <person name="Zhou L.G."/>
            <person name="Ni X.B."/>
            <person name="Tian J.H."/>
            <person name="Sheng Y."/>
            <person name="Liu T."/>
            <person name="Pan Y.S."/>
            <person name="Xia L.Y."/>
            <person name="Li J."/>
            <person name="Zhao F."/>
            <person name="Cao W.C."/>
        </authorList>
    </citation>
    <scope>NUCLEOTIDE SEQUENCE</scope>
    <source>
        <strain evidence="3">Rsan-2018</strain>
    </source>
</reference>
<organism evidence="3 4">
    <name type="scientific">Rhipicephalus sanguineus</name>
    <name type="common">Brown dog tick</name>
    <name type="synonym">Ixodes sanguineus</name>
    <dbReference type="NCBI Taxonomy" id="34632"/>
    <lineage>
        <taxon>Eukaryota</taxon>
        <taxon>Metazoa</taxon>
        <taxon>Ecdysozoa</taxon>
        <taxon>Arthropoda</taxon>
        <taxon>Chelicerata</taxon>
        <taxon>Arachnida</taxon>
        <taxon>Acari</taxon>
        <taxon>Parasitiformes</taxon>
        <taxon>Ixodida</taxon>
        <taxon>Ixodoidea</taxon>
        <taxon>Ixodidae</taxon>
        <taxon>Rhipicephalinae</taxon>
        <taxon>Rhipicephalus</taxon>
        <taxon>Rhipicephalus</taxon>
    </lineage>
</organism>
<feature type="region of interest" description="Disordered" evidence="1">
    <location>
        <begin position="57"/>
        <end position="102"/>
    </location>
</feature>
<sequence length="310" mass="34670">MPRCALLCCGGRAEETTNTCCPALFQAADAAGSSWKTEIFGAEAWCANRAAAARSEGWAPRPTRRRLDGIAREHGRDKSYELPLPPRERARPLEEEGNWEEGGLQPRSLLARRGGLGTPAPGPPVSTVVAAVGRSARQLDSGLAAEVLARLPRDEVDDYDVVKRALLERYRLSAEAFRRRFRNGSKRSSESFIDFAYSLKCNLTEWLKGEKAFGDHDKVVELICTEQLLNSLSEETRLWVLDQPGEKNLERTAELAEEYSIRRGEEKDRYRPAKKPYRENPKQPERNGVSSSAPGKGRSVNAPVWLLFCR</sequence>
<dbReference type="Proteomes" id="UP000821837">
    <property type="component" value="Unassembled WGS sequence"/>
</dbReference>
<feature type="domain" description="SCAN box" evidence="2">
    <location>
        <begin position="175"/>
        <end position="265"/>
    </location>
</feature>
<evidence type="ECO:0000313" key="4">
    <source>
        <dbReference type="Proteomes" id="UP000821837"/>
    </source>
</evidence>
<evidence type="ECO:0000313" key="3">
    <source>
        <dbReference type="EMBL" id="KAH7956316.1"/>
    </source>
</evidence>
<keyword evidence="4" id="KW-1185">Reference proteome</keyword>
<protein>
    <recommendedName>
        <fullName evidence="2">SCAN box domain-containing protein</fullName>
    </recommendedName>
</protein>
<dbReference type="Gene3D" id="1.10.4020.10">
    <property type="entry name" value="DNA breaking-rejoining enzymes"/>
    <property type="match status" value="1"/>
</dbReference>
<comment type="caution">
    <text evidence="3">The sequence shown here is derived from an EMBL/GenBank/DDBJ whole genome shotgun (WGS) entry which is preliminary data.</text>
</comment>
<evidence type="ECO:0000256" key="1">
    <source>
        <dbReference type="SAM" id="MobiDB-lite"/>
    </source>
</evidence>
<feature type="compositionally biased region" description="Basic and acidic residues" evidence="1">
    <location>
        <begin position="65"/>
        <end position="94"/>
    </location>
</feature>
<dbReference type="EMBL" id="JABSTV010001250">
    <property type="protein sequence ID" value="KAH7956316.1"/>
    <property type="molecule type" value="Genomic_DNA"/>
</dbReference>
<dbReference type="AlphaFoldDB" id="A0A9D4SWQ7"/>
<dbReference type="InterPro" id="IPR038269">
    <property type="entry name" value="SCAN_sf"/>
</dbReference>
<name>A0A9D4SWQ7_RHISA</name>
<feature type="region of interest" description="Disordered" evidence="1">
    <location>
        <begin position="265"/>
        <end position="299"/>
    </location>
</feature>
<feature type="compositionally biased region" description="Basic and acidic residues" evidence="1">
    <location>
        <begin position="265"/>
        <end position="285"/>
    </location>
</feature>
<proteinExistence type="predicted"/>
<evidence type="ECO:0000259" key="2">
    <source>
        <dbReference type="Pfam" id="PF02023"/>
    </source>
</evidence>
<accession>A0A9D4SWQ7</accession>
<dbReference type="PANTHER" id="PTHR46888:SF11">
    <property type="entry name" value="SCAN BOX DOMAIN-CONTAINING PROTEIN"/>
    <property type="match status" value="1"/>
</dbReference>